<accession>A0A2P2PUI0</accession>
<organism evidence="1">
    <name type="scientific">Rhizophora mucronata</name>
    <name type="common">Asiatic mangrove</name>
    <dbReference type="NCBI Taxonomy" id="61149"/>
    <lineage>
        <taxon>Eukaryota</taxon>
        <taxon>Viridiplantae</taxon>
        <taxon>Streptophyta</taxon>
        <taxon>Embryophyta</taxon>
        <taxon>Tracheophyta</taxon>
        <taxon>Spermatophyta</taxon>
        <taxon>Magnoliopsida</taxon>
        <taxon>eudicotyledons</taxon>
        <taxon>Gunneridae</taxon>
        <taxon>Pentapetalae</taxon>
        <taxon>rosids</taxon>
        <taxon>fabids</taxon>
        <taxon>Malpighiales</taxon>
        <taxon>Rhizophoraceae</taxon>
        <taxon>Rhizophora</taxon>
    </lineage>
</organism>
<protein>
    <submittedName>
        <fullName evidence="1">Uncharacterized protein</fullName>
    </submittedName>
</protein>
<name>A0A2P2PUI0_RHIMU</name>
<dbReference type="AlphaFoldDB" id="A0A2P2PUI0"/>
<reference evidence="1" key="1">
    <citation type="submission" date="2018-02" db="EMBL/GenBank/DDBJ databases">
        <title>Rhizophora mucronata_Transcriptome.</title>
        <authorList>
            <person name="Meera S.P."/>
            <person name="Sreeshan A."/>
            <person name="Augustine A."/>
        </authorList>
    </citation>
    <scope>NUCLEOTIDE SEQUENCE</scope>
    <source>
        <tissue evidence="1">Leaf</tissue>
    </source>
</reference>
<sequence length="42" mass="4827">MAVLMMSLWPGEQRAHNNNKHNNLLNRFDDSVSDDIDTSLNL</sequence>
<dbReference type="EMBL" id="GGEC01077829">
    <property type="protein sequence ID" value="MBX58313.1"/>
    <property type="molecule type" value="Transcribed_RNA"/>
</dbReference>
<evidence type="ECO:0000313" key="1">
    <source>
        <dbReference type="EMBL" id="MBX58313.1"/>
    </source>
</evidence>
<proteinExistence type="predicted"/>